<dbReference type="EMBL" id="FPIA01000073">
    <property type="protein sequence ID" value="SFV88665.1"/>
    <property type="molecule type" value="Genomic_DNA"/>
</dbReference>
<keyword evidence="2" id="KW-0378">Hydrolase</keyword>
<feature type="domain" description="NTP pyrophosphohydrolase MazG-like" evidence="1">
    <location>
        <begin position="203"/>
        <end position="263"/>
    </location>
</feature>
<proteinExistence type="predicted"/>
<keyword evidence="2" id="KW-0067">ATP-binding</keyword>
<evidence type="ECO:0000259" key="1">
    <source>
        <dbReference type="Pfam" id="PF03819"/>
    </source>
</evidence>
<dbReference type="Gene3D" id="1.10.287.1080">
    <property type="entry name" value="MazG-like"/>
    <property type="match status" value="1"/>
</dbReference>
<sequence>MEKRKYPLPAFLEGLHSQANYEKWLTNKAQTRLKRARDRGNTQANNEEYRIEIHRAVLECGGADAYTGELLDWRLLGRYNNVESKKGGRVYKKKFALLPTVDHVGDGMGKADFKICSWRTNDAKNDLSFSEFVVLCRQIISHNPNLSDEVIAVKGIDDIKSGKEVIKNTNQDSYQTMLDGIQAFHNKHDFKNHGGEDLAYRVALMAEELGEISSCVTKGKSKADLAEESADLLILLIGTAISADFDLNQAFWQKLEKINQRKSRIVNGKIRVSEFKGVTDE</sequence>
<keyword evidence="2" id="KW-0547">Nucleotide-binding</keyword>
<dbReference type="Pfam" id="PF03819">
    <property type="entry name" value="MazG"/>
    <property type="match status" value="1"/>
</dbReference>
<dbReference type="SUPFAM" id="SSF101386">
    <property type="entry name" value="all-alpha NTP pyrophosphatases"/>
    <property type="match status" value="1"/>
</dbReference>
<dbReference type="CDD" id="cd11530">
    <property type="entry name" value="NTP-PPase_DR2231_like"/>
    <property type="match status" value="1"/>
</dbReference>
<dbReference type="GO" id="GO:0004386">
    <property type="term" value="F:helicase activity"/>
    <property type="evidence" value="ECO:0007669"/>
    <property type="project" value="UniProtKB-KW"/>
</dbReference>
<name>A0A1W1E3Y8_9ZZZZ</name>
<protein>
    <submittedName>
        <fullName evidence="2">Protein export cytoplasm protein SecA ATPase RNA helicase (TC 3.A.5.1.1)</fullName>
    </submittedName>
</protein>
<reference evidence="2" key="1">
    <citation type="submission" date="2016-10" db="EMBL/GenBank/DDBJ databases">
        <authorList>
            <person name="de Groot N.N."/>
        </authorList>
    </citation>
    <scope>NUCLEOTIDE SEQUENCE</scope>
</reference>
<dbReference type="AlphaFoldDB" id="A0A1W1E3Y8"/>
<organism evidence="2">
    <name type="scientific">hydrothermal vent metagenome</name>
    <dbReference type="NCBI Taxonomy" id="652676"/>
    <lineage>
        <taxon>unclassified sequences</taxon>
        <taxon>metagenomes</taxon>
        <taxon>ecological metagenomes</taxon>
    </lineage>
</organism>
<keyword evidence="2" id="KW-0347">Helicase</keyword>
<gene>
    <name evidence="2" type="ORF">MNB_SUP05-SYMBIONT-7-125</name>
</gene>
<dbReference type="InterPro" id="IPR033653">
    <property type="entry name" value="NTP-PPase_DR2231-like"/>
</dbReference>
<dbReference type="InterPro" id="IPR004518">
    <property type="entry name" value="MazG-like_dom"/>
</dbReference>
<accession>A0A1W1E3Y8</accession>
<evidence type="ECO:0000313" key="2">
    <source>
        <dbReference type="EMBL" id="SFV88665.1"/>
    </source>
</evidence>